<evidence type="ECO:0000313" key="1">
    <source>
        <dbReference type="EMBL" id="EKD12298.1"/>
    </source>
</evidence>
<dbReference type="KEGG" id="mbe:MBM_09619"/>
<dbReference type="InParanoid" id="K1WUK6"/>
<accession>K1WUK6</accession>
<dbReference type="AlphaFoldDB" id="K1WUK6"/>
<proteinExistence type="predicted"/>
<dbReference type="EMBL" id="JH921460">
    <property type="protein sequence ID" value="EKD12298.1"/>
    <property type="molecule type" value="Genomic_DNA"/>
</dbReference>
<dbReference type="HOGENOM" id="CLU_2146401_0_0_1"/>
<keyword evidence="2" id="KW-1185">Reference proteome</keyword>
<sequence>MAPAHTCLYIKYLQQIEEVSSTVPSVDNVEKGGHLPVPVASDYDVYYTLPGPLGLAWEQDVLLPVVQQAAAEKVKSEFLSPRERVLMKSFVIISQRSGKRVCVLGAFEDHAG</sequence>
<dbReference type="Proteomes" id="UP000006753">
    <property type="component" value="Unassembled WGS sequence"/>
</dbReference>
<protein>
    <submittedName>
        <fullName evidence="1">Uncharacterized protein</fullName>
    </submittedName>
</protein>
<gene>
    <name evidence="1" type="ORF">MBM_09619</name>
</gene>
<evidence type="ECO:0000313" key="2">
    <source>
        <dbReference type="Proteomes" id="UP000006753"/>
    </source>
</evidence>
<reference evidence="1 2" key="1">
    <citation type="journal article" date="2012" name="BMC Genomics">
        <title>Sequencing the genome of Marssonina brunnea reveals fungus-poplar co-evolution.</title>
        <authorList>
            <person name="Zhu S."/>
            <person name="Cao Y.-Z."/>
            <person name="Jiang C."/>
            <person name="Tan B.-Y."/>
            <person name="Wang Z."/>
            <person name="Feng S."/>
            <person name="Zhang L."/>
            <person name="Su X.-H."/>
            <person name="Brejova B."/>
            <person name="Vinar T."/>
            <person name="Xu M."/>
            <person name="Wang M.-X."/>
            <person name="Zhang S.-G."/>
            <person name="Huang M.-R."/>
            <person name="Wu R."/>
            <person name="Zhou Y."/>
        </authorList>
    </citation>
    <scope>NUCLEOTIDE SEQUENCE [LARGE SCALE GENOMIC DNA]</scope>
    <source>
        <strain evidence="1 2">MB_m1</strain>
    </source>
</reference>
<name>K1WUK6_MARBU</name>
<organism evidence="1 2">
    <name type="scientific">Marssonina brunnea f. sp. multigermtubi (strain MB_m1)</name>
    <name type="common">Marssonina leaf spot fungus</name>
    <dbReference type="NCBI Taxonomy" id="1072389"/>
    <lineage>
        <taxon>Eukaryota</taxon>
        <taxon>Fungi</taxon>
        <taxon>Dikarya</taxon>
        <taxon>Ascomycota</taxon>
        <taxon>Pezizomycotina</taxon>
        <taxon>Leotiomycetes</taxon>
        <taxon>Helotiales</taxon>
        <taxon>Drepanopezizaceae</taxon>
        <taxon>Drepanopeziza</taxon>
    </lineage>
</organism>